<comment type="caution">
    <text evidence="3">The sequence shown here is derived from an EMBL/GenBank/DDBJ whole genome shotgun (WGS) entry which is preliminary data.</text>
</comment>
<evidence type="ECO:0000256" key="1">
    <source>
        <dbReference type="ARBA" id="ARBA00022821"/>
    </source>
</evidence>
<evidence type="ECO:0000313" key="3">
    <source>
        <dbReference type="EMBL" id="KAK7256986.1"/>
    </source>
</evidence>
<name>A0AAN9EGR5_CROPI</name>
<reference evidence="3 4" key="1">
    <citation type="submission" date="2024-01" db="EMBL/GenBank/DDBJ databases">
        <title>The genomes of 5 underutilized Papilionoideae crops provide insights into root nodulation and disease resistanc.</title>
        <authorList>
            <person name="Yuan L."/>
        </authorList>
    </citation>
    <scope>NUCLEOTIDE SEQUENCE [LARGE SCALE GENOMIC DNA]</scope>
    <source>
        <strain evidence="3">ZHUSHIDOU_FW_LH</strain>
        <tissue evidence="3">Leaf</tissue>
    </source>
</reference>
<dbReference type="InterPro" id="IPR057135">
    <property type="entry name" value="At4g27190-like_LRR"/>
</dbReference>
<keyword evidence="1" id="KW-0611">Plant defense</keyword>
<dbReference type="PANTHER" id="PTHR33463">
    <property type="entry name" value="NB-ARC DOMAIN-CONTAINING PROTEIN-RELATED"/>
    <property type="match status" value="1"/>
</dbReference>
<dbReference type="Pfam" id="PF23247">
    <property type="entry name" value="LRR_RPS2"/>
    <property type="match status" value="1"/>
</dbReference>
<dbReference type="Proteomes" id="UP001372338">
    <property type="component" value="Unassembled WGS sequence"/>
</dbReference>
<dbReference type="InterPro" id="IPR050905">
    <property type="entry name" value="Plant_NBS-LRR"/>
</dbReference>
<evidence type="ECO:0000259" key="2">
    <source>
        <dbReference type="Pfam" id="PF23247"/>
    </source>
</evidence>
<protein>
    <recommendedName>
        <fullName evidence="2">Disease resistance protein At4g27190-like leucine-rich repeats domain-containing protein</fullName>
    </recommendedName>
</protein>
<gene>
    <name evidence="3" type="ORF">RIF29_30637</name>
</gene>
<evidence type="ECO:0000313" key="4">
    <source>
        <dbReference type="Proteomes" id="UP001372338"/>
    </source>
</evidence>
<feature type="domain" description="Disease resistance protein At4g27190-like leucine-rich repeats" evidence="2">
    <location>
        <begin position="108"/>
        <end position="259"/>
    </location>
</feature>
<proteinExistence type="predicted"/>
<dbReference type="AlphaFoldDB" id="A0AAN9EGR5"/>
<keyword evidence="4" id="KW-1185">Reference proteome</keyword>
<dbReference type="InterPro" id="IPR032675">
    <property type="entry name" value="LRR_dom_sf"/>
</dbReference>
<dbReference type="Gene3D" id="3.80.10.10">
    <property type="entry name" value="Ribonuclease Inhibitor"/>
    <property type="match status" value="1"/>
</dbReference>
<dbReference type="SUPFAM" id="SSF52047">
    <property type="entry name" value="RNI-like"/>
    <property type="match status" value="1"/>
</dbReference>
<organism evidence="3 4">
    <name type="scientific">Crotalaria pallida</name>
    <name type="common">Smooth rattlebox</name>
    <name type="synonym">Crotalaria striata</name>
    <dbReference type="NCBI Taxonomy" id="3830"/>
    <lineage>
        <taxon>Eukaryota</taxon>
        <taxon>Viridiplantae</taxon>
        <taxon>Streptophyta</taxon>
        <taxon>Embryophyta</taxon>
        <taxon>Tracheophyta</taxon>
        <taxon>Spermatophyta</taxon>
        <taxon>Magnoliopsida</taxon>
        <taxon>eudicotyledons</taxon>
        <taxon>Gunneridae</taxon>
        <taxon>Pentapetalae</taxon>
        <taxon>rosids</taxon>
        <taxon>fabids</taxon>
        <taxon>Fabales</taxon>
        <taxon>Fabaceae</taxon>
        <taxon>Papilionoideae</taxon>
        <taxon>50 kb inversion clade</taxon>
        <taxon>genistoids sensu lato</taxon>
        <taxon>core genistoids</taxon>
        <taxon>Crotalarieae</taxon>
        <taxon>Crotalaria</taxon>
    </lineage>
</organism>
<dbReference type="EMBL" id="JAYWIO010000006">
    <property type="protein sequence ID" value="KAK7256986.1"/>
    <property type="molecule type" value="Genomic_DNA"/>
</dbReference>
<dbReference type="PANTHER" id="PTHR33463:SF147">
    <property type="entry name" value="NB-ARC DOMAIN-CONTAINING PROTEIN"/>
    <property type="match status" value="1"/>
</dbReference>
<sequence length="295" mass="33701">MVEEIVASEDANDGGEIAFLKLEHLELNKLPRLTSFCKESFNFKFPLLETLYVIDCPKMESFSHGILSTPKLRQVRVTPDADGEWRWEGDLNTTIRNWFCEKVAKANLETMKLSSINTKNLWDDISGIQNLTHLTIDNCGGLKYLFSASVVITLAKLKYLNVNNCQKMENIFVLDEELGNLQSTMKPLTQEEVKLPNLETLMVSHMDNLKSIYNDEVASNPFPRLIKMEISFCQKLLRVFPSYVLNKLSNLETLIVTDCTELEVVFETQELNDEATNPGMLATMTLERLPMLKHI</sequence>
<accession>A0AAN9EGR5</accession>